<dbReference type="GO" id="GO:0003723">
    <property type="term" value="F:RNA binding"/>
    <property type="evidence" value="ECO:0007669"/>
    <property type="project" value="InterPro"/>
</dbReference>
<keyword evidence="4" id="KW-1185">Reference proteome</keyword>
<evidence type="ECO:0000313" key="3">
    <source>
        <dbReference type="EMBL" id="CAK7349525.1"/>
    </source>
</evidence>
<proteinExistence type="predicted"/>
<evidence type="ECO:0000256" key="2">
    <source>
        <dbReference type="PROSITE-ProRule" id="PRU00708"/>
    </source>
</evidence>
<gene>
    <name evidence="3" type="ORF">DCAF_LOCUS22244</name>
</gene>
<dbReference type="GO" id="GO:0009451">
    <property type="term" value="P:RNA modification"/>
    <property type="evidence" value="ECO:0007669"/>
    <property type="project" value="InterPro"/>
</dbReference>
<dbReference type="InterPro" id="IPR002885">
    <property type="entry name" value="PPR_rpt"/>
</dbReference>
<organism evidence="3 4">
    <name type="scientific">Dovyalis caffra</name>
    <dbReference type="NCBI Taxonomy" id="77055"/>
    <lineage>
        <taxon>Eukaryota</taxon>
        <taxon>Viridiplantae</taxon>
        <taxon>Streptophyta</taxon>
        <taxon>Embryophyta</taxon>
        <taxon>Tracheophyta</taxon>
        <taxon>Spermatophyta</taxon>
        <taxon>Magnoliopsida</taxon>
        <taxon>eudicotyledons</taxon>
        <taxon>Gunneridae</taxon>
        <taxon>Pentapetalae</taxon>
        <taxon>rosids</taxon>
        <taxon>fabids</taxon>
        <taxon>Malpighiales</taxon>
        <taxon>Salicaceae</taxon>
        <taxon>Flacourtieae</taxon>
        <taxon>Dovyalis</taxon>
    </lineage>
</organism>
<accession>A0AAV1SE21</accession>
<dbReference type="Gene3D" id="1.25.40.10">
    <property type="entry name" value="Tetratricopeptide repeat domain"/>
    <property type="match status" value="1"/>
</dbReference>
<dbReference type="PROSITE" id="PS51375">
    <property type="entry name" value="PPR"/>
    <property type="match status" value="1"/>
</dbReference>
<dbReference type="Proteomes" id="UP001314170">
    <property type="component" value="Unassembled WGS sequence"/>
</dbReference>
<dbReference type="PANTHER" id="PTHR47926">
    <property type="entry name" value="PENTATRICOPEPTIDE REPEAT-CONTAINING PROTEIN"/>
    <property type="match status" value="1"/>
</dbReference>
<protein>
    <recommendedName>
        <fullName evidence="5">Pentatricopeptide repeat-containing protein</fullName>
    </recommendedName>
</protein>
<comment type="caution">
    <text evidence="3">The sequence shown here is derived from an EMBL/GenBank/DDBJ whole genome shotgun (WGS) entry which is preliminary data.</text>
</comment>
<dbReference type="InterPro" id="IPR046960">
    <property type="entry name" value="PPR_At4g14850-like_plant"/>
</dbReference>
<dbReference type="NCBIfam" id="TIGR00756">
    <property type="entry name" value="PPR"/>
    <property type="match status" value="1"/>
</dbReference>
<sequence>MASSASRERPFTRDCEIGQNGKCGVVDKAMKVFDFMPEKNLVSWNSMICALSVNGFSRESLDLLMDMLEDEGLLPDVVTVVTILPVCAGEAEVDTGMGIHGFAVKLGLSEEVKNALVDMYSKCGYLNEAHMKYVTEAFNLLQEMQNQGEEMKADEVTILNVLPACLDKLKLGSLKELHSYSSRHCFLYEESSNAFILF</sequence>
<dbReference type="InterPro" id="IPR011990">
    <property type="entry name" value="TPR-like_helical_dom_sf"/>
</dbReference>
<reference evidence="3 4" key="1">
    <citation type="submission" date="2024-01" db="EMBL/GenBank/DDBJ databases">
        <authorList>
            <person name="Waweru B."/>
        </authorList>
    </citation>
    <scope>NUCLEOTIDE SEQUENCE [LARGE SCALE GENOMIC DNA]</scope>
</reference>
<evidence type="ECO:0008006" key="5">
    <source>
        <dbReference type="Google" id="ProtNLM"/>
    </source>
</evidence>
<evidence type="ECO:0000256" key="1">
    <source>
        <dbReference type="ARBA" id="ARBA00022737"/>
    </source>
</evidence>
<name>A0AAV1SE21_9ROSI</name>
<feature type="repeat" description="PPR" evidence="2">
    <location>
        <begin position="40"/>
        <end position="75"/>
    </location>
</feature>
<dbReference type="Pfam" id="PF01535">
    <property type="entry name" value="PPR"/>
    <property type="match status" value="3"/>
</dbReference>
<keyword evidence="1" id="KW-0677">Repeat</keyword>
<dbReference type="AlphaFoldDB" id="A0AAV1SE21"/>
<evidence type="ECO:0000313" key="4">
    <source>
        <dbReference type="Proteomes" id="UP001314170"/>
    </source>
</evidence>
<dbReference type="EMBL" id="CAWUPB010001176">
    <property type="protein sequence ID" value="CAK7349525.1"/>
    <property type="molecule type" value="Genomic_DNA"/>
</dbReference>